<dbReference type="GO" id="GO:0006513">
    <property type="term" value="P:protein monoubiquitination"/>
    <property type="evidence" value="ECO:0007669"/>
    <property type="project" value="InterPro"/>
</dbReference>
<dbReference type="GO" id="GO:0005634">
    <property type="term" value="C:nucleus"/>
    <property type="evidence" value="ECO:0007669"/>
    <property type="project" value="UniProtKB-SubCell"/>
</dbReference>
<dbReference type="UniPathway" id="UPA00143"/>
<comment type="catalytic activity">
    <reaction evidence="1">
        <text>S-ubiquitinyl-[E2 ubiquitin-conjugating enzyme]-L-cysteine + [acceptor protein]-L-lysine = [E2 ubiquitin-conjugating enzyme]-L-cysteine + N(6)-ubiquitinyl-[acceptor protein]-L-lysine.</text>
        <dbReference type="EC" id="2.3.2.27"/>
    </reaction>
</comment>
<feature type="region of interest" description="Disordered" evidence="19">
    <location>
        <begin position="114"/>
        <end position="199"/>
    </location>
</feature>
<dbReference type="SMART" id="SM00734">
    <property type="entry name" value="ZnF_Rad18"/>
    <property type="match status" value="1"/>
</dbReference>
<dbReference type="AlphaFoldDB" id="A0A6P8HBV1"/>
<feature type="region of interest" description="Disordered" evidence="19">
    <location>
        <begin position="233"/>
        <end position="267"/>
    </location>
</feature>
<dbReference type="InterPro" id="IPR006642">
    <property type="entry name" value="Rad18_UBZ4"/>
</dbReference>
<dbReference type="NCBIfam" id="TIGR00599">
    <property type="entry name" value="rad18"/>
    <property type="match status" value="1"/>
</dbReference>
<name>A0A6P8HBV1_ACTTE</name>
<evidence type="ECO:0000256" key="12">
    <source>
        <dbReference type="ARBA" id="ARBA00023125"/>
    </source>
</evidence>
<protein>
    <recommendedName>
        <fullName evidence="5">RING-type E3 ubiquitin transferase</fullName>
        <ecNumber evidence="5">2.3.2.27</ecNumber>
    </recommendedName>
    <alternativeName>
        <fullName evidence="15 16">RING-type E3 ubiquitin transferase RAD18</fullName>
    </alternativeName>
</protein>
<evidence type="ECO:0000256" key="1">
    <source>
        <dbReference type="ARBA" id="ARBA00000900"/>
    </source>
</evidence>
<evidence type="ECO:0000256" key="8">
    <source>
        <dbReference type="ARBA" id="ARBA00022763"/>
    </source>
</evidence>
<keyword evidence="8 18" id="KW-0227">DNA damage</keyword>
<dbReference type="GO" id="GO:0061630">
    <property type="term" value="F:ubiquitin protein ligase activity"/>
    <property type="evidence" value="ECO:0007669"/>
    <property type="project" value="UniProtKB-EC"/>
</dbReference>
<evidence type="ECO:0000313" key="24">
    <source>
        <dbReference type="RefSeq" id="XP_031550162.1"/>
    </source>
</evidence>
<evidence type="ECO:0000256" key="3">
    <source>
        <dbReference type="ARBA" id="ARBA00004906"/>
    </source>
</evidence>
<dbReference type="RefSeq" id="XP_031550162.1">
    <property type="nucleotide sequence ID" value="XM_031694302.1"/>
</dbReference>
<comment type="subcellular location">
    <subcellularLocation>
        <location evidence="2">Nucleus</location>
    </subcellularLocation>
</comment>
<keyword evidence="7" id="KW-0479">Metal-binding</keyword>
<evidence type="ECO:0000259" key="21">
    <source>
        <dbReference type="PROSITE" id="PS50800"/>
    </source>
</evidence>
<evidence type="ECO:0000256" key="15">
    <source>
        <dbReference type="ARBA" id="ARBA00031783"/>
    </source>
</evidence>
<dbReference type="InterPro" id="IPR017907">
    <property type="entry name" value="Znf_RING_CS"/>
</dbReference>
<evidence type="ECO:0000256" key="14">
    <source>
        <dbReference type="ARBA" id="ARBA00023242"/>
    </source>
</evidence>
<dbReference type="PROSITE" id="PS50089">
    <property type="entry name" value="ZF_RING_2"/>
    <property type="match status" value="1"/>
</dbReference>
<feature type="compositionally biased region" description="Basic residues" evidence="19">
    <location>
        <begin position="131"/>
        <end position="159"/>
    </location>
</feature>
<comment type="similarity">
    <text evidence="4">Belongs to the RAD18 family.</text>
</comment>
<comment type="pathway">
    <text evidence="3">Protein modification; protein ubiquitination.</text>
</comment>
<dbReference type="GO" id="GO:0097505">
    <property type="term" value="C:Rad6-Rad18 complex"/>
    <property type="evidence" value="ECO:0007669"/>
    <property type="project" value="TreeGrafter"/>
</dbReference>
<keyword evidence="23" id="KW-1185">Reference proteome</keyword>
<feature type="domain" description="RING-type" evidence="20">
    <location>
        <begin position="30"/>
        <end position="68"/>
    </location>
</feature>
<evidence type="ECO:0000256" key="13">
    <source>
        <dbReference type="ARBA" id="ARBA00023204"/>
    </source>
</evidence>
<keyword evidence="11" id="KW-0862">Zinc</keyword>
<dbReference type="PROSITE" id="PS50800">
    <property type="entry name" value="SAP"/>
    <property type="match status" value="1"/>
</dbReference>
<evidence type="ECO:0000256" key="6">
    <source>
        <dbReference type="ARBA" id="ARBA00022679"/>
    </source>
</evidence>
<dbReference type="InterPro" id="IPR001841">
    <property type="entry name" value="Znf_RING"/>
</dbReference>
<dbReference type="SMART" id="SM00513">
    <property type="entry name" value="SAP"/>
    <property type="match status" value="1"/>
</dbReference>
<dbReference type="PANTHER" id="PTHR14134:SF2">
    <property type="entry name" value="E3 UBIQUITIN-PROTEIN LIGASE RAD18"/>
    <property type="match status" value="1"/>
</dbReference>
<feature type="domain" description="UBZ4-type" evidence="22">
    <location>
        <begin position="203"/>
        <end position="230"/>
    </location>
</feature>
<dbReference type="FunFam" id="3.30.40.10:FF:000172">
    <property type="entry name" value="E3 ubiquitin-protein ligase RAD18"/>
    <property type="match status" value="1"/>
</dbReference>
<evidence type="ECO:0000313" key="23">
    <source>
        <dbReference type="Proteomes" id="UP000515163"/>
    </source>
</evidence>
<dbReference type="KEGG" id="aten:116287617"/>
<dbReference type="SMART" id="SM00184">
    <property type="entry name" value="RING"/>
    <property type="match status" value="1"/>
</dbReference>
<dbReference type="InterPro" id="IPR039577">
    <property type="entry name" value="Rad18"/>
</dbReference>
<dbReference type="GO" id="GO:0008270">
    <property type="term" value="F:zinc ion binding"/>
    <property type="evidence" value="ECO:0007669"/>
    <property type="project" value="UniProtKB-KW"/>
</dbReference>
<dbReference type="Pfam" id="PF13923">
    <property type="entry name" value="zf-C3HC4_2"/>
    <property type="match status" value="1"/>
</dbReference>
<accession>A0A6P8HBV1</accession>
<keyword evidence="13 18" id="KW-0234">DNA repair</keyword>
<dbReference type="PROSITE" id="PS51908">
    <property type="entry name" value="ZF_UBZ4"/>
    <property type="match status" value="1"/>
</dbReference>
<feature type="compositionally biased region" description="Acidic residues" evidence="19">
    <location>
        <begin position="587"/>
        <end position="602"/>
    </location>
</feature>
<gene>
    <name evidence="24" type="primary">LOC116287617</name>
</gene>
<evidence type="ECO:0000256" key="19">
    <source>
        <dbReference type="SAM" id="MobiDB-lite"/>
    </source>
</evidence>
<dbReference type="GO" id="GO:0006281">
    <property type="term" value="P:DNA repair"/>
    <property type="evidence" value="ECO:0007669"/>
    <property type="project" value="UniProtKB-KW"/>
</dbReference>
<dbReference type="Proteomes" id="UP000515163">
    <property type="component" value="Unplaced"/>
</dbReference>
<keyword evidence="6" id="KW-0808">Transferase</keyword>
<feature type="compositionally biased region" description="Basic residues" evidence="19">
    <location>
        <begin position="609"/>
        <end position="621"/>
    </location>
</feature>
<keyword evidence="14" id="KW-0539">Nucleus</keyword>
<dbReference type="CDD" id="cd16529">
    <property type="entry name" value="RING-HC_RAD18"/>
    <property type="match status" value="1"/>
</dbReference>
<feature type="region of interest" description="Disordered" evidence="19">
    <location>
        <begin position="443"/>
        <end position="621"/>
    </location>
</feature>
<dbReference type="InterPro" id="IPR004580">
    <property type="entry name" value="Rad18_fungi"/>
</dbReference>
<keyword evidence="10" id="KW-0833">Ubl conjugation pathway</keyword>
<keyword evidence="9 17" id="KW-0863">Zinc-finger</keyword>
<feature type="compositionally biased region" description="Acidic residues" evidence="19">
    <location>
        <begin position="530"/>
        <end position="575"/>
    </location>
</feature>
<dbReference type="GO" id="GO:0006301">
    <property type="term" value="P:DNA damage tolerance"/>
    <property type="evidence" value="ECO:0007669"/>
    <property type="project" value="InterPro"/>
</dbReference>
<evidence type="ECO:0000256" key="10">
    <source>
        <dbReference type="ARBA" id="ARBA00022786"/>
    </source>
</evidence>
<evidence type="ECO:0000256" key="9">
    <source>
        <dbReference type="ARBA" id="ARBA00022771"/>
    </source>
</evidence>
<evidence type="ECO:0000256" key="16">
    <source>
        <dbReference type="ARBA" id="ARBA00082369"/>
    </source>
</evidence>
<dbReference type="Gene3D" id="3.30.160.60">
    <property type="entry name" value="Classic Zinc Finger"/>
    <property type="match status" value="1"/>
</dbReference>
<dbReference type="OrthoDB" id="5976388at2759"/>
<evidence type="ECO:0000256" key="5">
    <source>
        <dbReference type="ARBA" id="ARBA00012483"/>
    </source>
</evidence>
<proteinExistence type="inferred from homology"/>
<organism evidence="23 24">
    <name type="scientific">Actinia tenebrosa</name>
    <name type="common">Australian red waratah sea anemone</name>
    <dbReference type="NCBI Taxonomy" id="6105"/>
    <lineage>
        <taxon>Eukaryota</taxon>
        <taxon>Metazoa</taxon>
        <taxon>Cnidaria</taxon>
        <taxon>Anthozoa</taxon>
        <taxon>Hexacorallia</taxon>
        <taxon>Actiniaria</taxon>
        <taxon>Actiniidae</taxon>
        <taxon>Actinia</taxon>
    </lineage>
</organism>
<dbReference type="FunCoup" id="A0A6P8HBV1">
    <property type="interactions" value="1315"/>
</dbReference>
<evidence type="ECO:0000256" key="11">
    <source>
        <dbReference type="ARBA" id="ARBA00022833"/>
    </source>
</evidence>
<dbReference type="PANTHER" id="PTHR14134">
    <property type="entry name" value="E3 UBIQUITIN-PROTEIN LIGASE RAD18"/>
    <property type="match status" value="1"/>
</dbReference>
<evidence type="ECO:0000256" key="7">
    <source>
        <dbReference type="ARBA" id="ARBA00022723"/>
    </source>
</evidence>
<dbReference type="InterPro" id="IPR003034">
    <property type="entry name" value="SAP_dom"/>
</dbReference>
<dbReference type="GO" id="GO:0003697">
    <property type="term" value="F:single-stranded DNA binding"/>
    <property type="evidence" value="ECO:0007669"/>
    <property type="project" value="InterPro"/>
</dbReference>
<feature type="domain" description="SAP" evidence="21">
    <location>
        <begin position="297"/>
        <end position="331"/>
    </location>
</feature>
<evidence type="ECO:0000256" key="18">
    <source>
        <dbReference type="PROSITE-ProRule" id="PRU01256"/>
    </source>
</evidence>
<evidence type="ECO:0000259" key="22">
    <source>
        <dbReference type="PROSITE" id="PS51908"/>
    </source>
</evidence>
<dbReference type="PROSITE" id="PS00518">
    <property type="entry name" value="ZF_RING_1"/>
    <property type="match status" value="1"/>
</dbReference>
<dbReference type="GeneID" id="116287617"/>
<dbReference type="Gene3D" id="3.30.40.10">
    <property type="entry name" value="Zinc/RING finger domain, C3HC4 (zinc finger)"/>
    <property type="match status" value="1"/>
</dbReference>
<sequence length="621" mass="70093">MAPTHQADWSPSDWPESLQELRRIDNLLRCSICYEYFDTAVLFQECSHNYCSLCIRRAMVYDPQCPTCFEKTSGNDLKCNRVLDELVKNFVNVRPKLLDIIRKALVQSVPEKKENIEMSDDSASNFEITPRRMRMNLKTKTKKGKSPHLTPRTKRKRQKLLSSDSDDNDNEDVKKPQAMEIDPMKSPTNTSQSTDDAEAPTSFVECPVCGEMISSNTVNSHLDLCLISGEKKSSLRSRKKATDTKLKQEPVAASLSRKSPVRLASSSTEKKVTEKIAGANKFIPAGPKRKPIPGIVYAILSEKQLKQKLKEWKLSTQGDRKTLIKRHQDFVVAYNAQCDSVNPKPVSAIVKELENKEKRNTKLLKATSTVPNLNRDATEEQVEKVHKQYLQENKGQFEKLIDEIKERKQTGNTLDDKSSTESVVIIDDEDSKSSSSFGIFQQIDTENKSENKNAQQLHSKDQRNKNCSKSSPEGNLRKEEISAAFQLSENNQKRVPEPPLMSNLASINESDSDNEDTDGAEDVTVHEGNGDDGDETEDDEGNGEDGDETDDDKDDTDDEGNDSDGTNEDKSDEDWQLTPAFGKASSDEEYNEEENGESDEDLFATTPRRWTKTRSLRRKKK</sequence>
<evidence type="ECO:0000256" key="4">
    <source>
        <dbReference type="ARBA" id="ARBA00009506"/>
    </source>
</evidence>
<dbReference type="EC" id="2.3.2.27" evidence="5"/>
<evidence type="ECO:0000256" key="17">
    <source>
        <dbReference type="PROSITE-ProRule" id="PRU00175"/>
    </source>
</evidence>
<keyword evidence="12" id="KW-0238">DNA-binding</keyword>
<dbReference type="InterPro" id="IPR013083">
    <property type="entry name" value="Znf_RING/FYVE/PHD"/>
</dbReference>
<feature type="compositionally biased region" description="Acidic residues" evidence="19">
    <location>
        <begin position="510"/>
        <end position="521"/>
    </location>
</feature>
<evidence type="ECO:0000259" key="20">
    <source>
        <dbReference type="PROSITE" id="PS50089"/>
    </source>
</evidence>
<evidence type="ECO:0000256" key="2">
    <source>
        <dbReference type="ARBA" id="ARBA00004123"/>
    </source>
</evidence>
<reference evidence="24" key="1">
    <citation type="submission" date="2025-08" db="UniProtKB">
        <authorList>
            <consortium name="RefSeq"/>
        </authorList>
    </citation>
    <scope>IDENTIFICATION</scope>
    <source>
        <tissue evidence="24">Tentacle</tissue>
    </source>
</reference>
<dbReference type="InParanoid" id="A0A6P8HBV1"/>
<dbReference type="SUPFAM" id="SSF57850">
    <property type="entry name" value="RING/U-box"/>
    <property type="match status" value="1"/>
</dbReference>